<name>A0ABV2AYA1_9GAMM</name>
<dbReference type="InterPro" id="IPR052205">
    <property type="entry name" value="FliO/MopB"/>
</dbReference>
<evidence type="ECO:0000256" key="8">
    <source>
        <dbReference type="SAM" id="MobiDB-lite"/>
    </source>
</evidence>
<evidence type="ECO:0000256" key="5">
    <source>
        <dbReference type="ARBA" id="ARBA00023143"/>
    </source>
</evidence>
<dbReference type="Pfam" id="PF04347">
    <property type="entry name" value="FliO"/>
    <property type="match status" value="1"/>
</dbReference>
<feature type="transmembrane region" description="Helical" evidence="7">
    <location>
        <begin position="58"/>
        <end position="76"/>
    </location>
</feature>
<keyword evidence="9" id="KW-0966">Cell projection</keyword>
<gene>
    <name evidence="9" type="ORF">SADO_05175</name>
</gene>
<comment type="caution">
    <text evidence="9">The sequence shown here is derived from an EMBL/GenBank/DDBJ whole genome shotgun (WGS) entry which is preliminary data.</text>
</comment>
<keyword evidence="3 7" id="KW-1133">Transmembrane helix</keyword>
<keyword evidence="4 7" id="KW-0472">Membrane</keyword>
<keyword evidence="9" id="KW-0969">Cilium</keyword>
<dbReference type="RefSeq" id="WP_353109809.1">
    <property type="nucleotide sequence ID" value="NZ_APND01000001.1"/>
</dbReference>
<dbReference type="PANTHER" id="PTHR38766">
    <property type="entry name" value="FLAGELLAR PROTEIN FLIO"/>
    <property type="match status" value="1"/>
</dbReference>
<keyword evidence="5 7" id="KW-0975">Bacterial flagellum</keyword>
<evidence type="ECO:0000256" key="2">
    <source>
        <dbReference type="ARBA" id="ARBA00022692"/>
    </source>
</evidence>
<accession>A0ABV2AYA1</accession>
<keyword evidence="9" id="KW-0282">Flagellum</keyword>
<dbReference type="Proteomes" id="UP001460888">
    <property type="component" value="Unassembled WGS sequence"/>
</dbReference>
<dbReference type="NCBIfam" id="TIGR03500">
    <property type="entry name" value="FliO_TIGR"/>
    <property type="match status" value="1"/>
</dbReference>
<keyword evidence="2 7" id="KW-0812">Transmembrane</keyword>
<feature type="compositionally biased region" description="Polar residues" evidence="8">
    <location>
        <begin position="11"/>
        <end position="22"/>
    </location>
</feature>
<evidence type="ECO:0000313" key="10">
    <source>
        <dbReference type="Proteomes" id="UP001460888"/>
    </source>
</evidence>
<sequence length="170" mass="18034">MNDESDAPQAATDTGNAQTAPTRGTADWLHTQTRTSKDTPAAVPQAGEPLGAGSLGRTSIGLIIVIGLIFACGALLKRFGPYKNRGGRSLDIIASQSLGPRERVVVIEVEDTWLVLGVAPNSVNTLHTMPAGERPAPDDKSRPATNPSFSEAFAENLRRAGSRFSRDGRR</sequence>
<protein>
    <recommendedName>
        <fullName evidence="7">Flagellar protein</fullName>
    </recommendedName>
</protein>
<evidence type="ECO:0000256" key="4">
    <source>
        <dbReference type="ARBA" id="ARBA00023136"/>
    </source>
</evidence>
<evidence type="ECO:0000256" key="1">
    <source>
        <dbReference type="ARBA" id="ARBA00022475"/>
    </source>
</evidence>
<evidence type="ECO:0000256" key="3">
    <source>
        <dbReference type="ARBA" id="ARBA00022989"/>
    </source>
</evidence>
<comment type="similarity">
    <text evidence="6 7">Belongs to the FliO/MopB family.</text>
</comment>
<evidence type="ECO:0000313" key="9">
    <source>
        <dbReference type="EMBL" id="MES1928624.1"/>
    </source>
</evidence>
<evidence type="ECO:0000256" key="7">
    <source>
        <dbReference type="RuleBase" id="RU362064"/>
    </source>
</evidence>
<reference evidence="9 10" key="1">
    <citation type="submission" date="2013-03" db="EMBL/GenBank/DDBJ databases">
        <title>Salinisphaera dokdonensis CL-ES53 Genome Sequencing.</title>
        <authorList>
            <person name="Li C."/>
            <person name="Lai Q."/>
            <person name="Shao Z."/>
        </authorList>
    </citation>
    <scope>NUCLEOTIDE SEQUENCE [LARGE SCALE GENOMIC DNA]</scope>
    <source>
        <strain evidence="9 10">CL-ES53</strain>
    </source>
</reference>
<feature type="region of interest" description="Disordered" evidence="8">
    <location>
        <begin position="126"/>
        <end position="152"/>
    </location>
</feature>
<comment type="subcellular location">
    <subcellularLocation>
        <location evidence="7">Cell membrane</location>
    </subcellularLocation>
    <subcellularLocation>
        <location evidence="7">Bacterial flagellum basal body</location>
    </subcellularLocation>
</comment>
<dbReference type="EMBL" id="APND01000001">
    <property type="protein sequence ID" value="MES1928624.1"/>
    <property type="molecule type" value="Genomic_DNA"/>
</dbReference>
<evidence type="ECO:0000256" key="6">
    <source>
        <dbReference type="ARBA" id="ARBA00037937"/>
    </source>
</evidence>
<organism evidence="9 10">
    <name type="scientific">Salinisphaera dokdonensis CL-ES53</name>
    <dbReference type="NCBI Taxonomy" id="1304272"/>
    <lineage>
        <taxon>Bacteria</taxon>
        <taxon>Pseudomonadati</taxon>
        <taxon>Pseudomonadota</taxon>
        <taxon>Gammaproteobacteria</taxon>
        <taxon>Salinisphaerales</taxon>
        <taxon>Salinisphaeraceae</taxon>
        <taxon>Salinisphaera</taxon>
    </lineage>
</organism>
<keyword evidence="1 7" id="KW-1003">Cell membrane</keyword>
<proteinExistence type="inferred from homology"/>
<keyword evidence="10" id="KW-1185">Reference proteome</keyword>
<dbReference type="InterPro" id="IPR022781">
    <property type="entry name" value="Flagellar_biosynth_FliO"/>
</dbReference>
<dbReference type="PANTHER" id="PTHR38766:SF1">
    <property type="entry name" value="FLAGELLAR PROTEIN FLIO"/>
    <property type="match status" value="1"/>
</dbReference>
<feature type="region of interest" description="Disordered" evidence="8">
    <location>
        <begin position="1"/>
        <end position="51"/>
    </location>
</feature>